<comment type="similarity">
    <text evidence="3 8">Belongs to the methylenetetrahydrofolate reductase family.</text>
</comment>
<comment type="cofactor">
    <cofactor evidence="1 8">
        <name>FAD</name>
        <dbReference type="ChEBI" id="CHEBI:57692"/>
    </cofactor>
</comment>
<dbReference type="GO" id="GO:0106312">
    <property type="term" value="F:methylenetetrahydrofolate reductase (NADH) activity"/>
    <property type="evidence" value="ECO:0007669"/>
    <property type="project" value="UniProtKB-EC"/>
</dbReference>
<dbReference type="PANTHER" id="PTHR45754:SF3">
    <property type="entry name" value="METHYLENETETRAHYDROFOLATE REDUCTASE (NADPH)"/>
    <property type="match status" value="1"/>
</dbReference>
<evidence type="ECO:0000313" key="10">
    <source>
        <dbReference type="EMBL" id="GAP03124.1"/>
    </source>
</evidence>
<organism evidence="10 11">
    <name type="scientific">Fructobacillus pseudoficulneus</name>
    <dbReference type="NCBI Taxonomy" id="220714"/>
    <lineage>
        <taxon>Bacteria</taxon>
        <taxon>Bacillati</taxon>
        <taxon>Bacillota</taxon>
        <taxon>Bacilli</taxon>
        <taxon>Lactobacillales</taxon>
        <taxon>Lactobacillaceae</taxon>
        <taxon>Fructobacillus</taxon>
    </lineage>
</organism>
<dbReference type="InterPro" id="IPR029041">
    <property type="entry name" value="FAD-linked_oxidoreductase-like"/>
</dbReference>
<dbReference type="GO" id="GO:0071949">
    <property type="term" value="F:FAD binding"/>
    <property type="evidence" value="ECO:0007669"/>
    <property type="project" value="TreeGrafter"/>
</dbReference>
<evidence type="ECO:0000256" key="3">
    <source>
        <dbReference type="ARBA" id="ARBA00006743"/>
    </source>
</evidence>
<keyword evidence="9" id="KW-0175">Coiled coil</keyword>
<keyword evidence="11" id="KW-1185">Reference proteome</keyword>
<sequence>MQKILDDYREQKQTVISQELIGDEKNRPRAAYYSLVNHSQDAAAFEQLLQRAEKLQEESQQQILLHLRASDIGRKTVAADFAQLKQHGLASFLVVGGDRQAGSDTFSSSLDLLRAVQAVGLSADFLLASTLDVNLSSKKNVEMVVDQALAKEAAGAKILITQVFLSANDFLRVRQALKEVGSNLILVAGVMANPSQQQLNWVEKQLGLAVSDQWRENPGQASQDLVATLQAQQVAGIHYFAAPKVVRQR</sequence>
<evidence type="ECO:0000256" key="8">
    <source>
        <dbReference type="RuleBase" id="RU003862"/>
    </source>
</evidence>
<feature type="coiled-coil region" evidence="9">
    <location>
        <begin position="35"/>
        <end position="65"/>
    </location>
</feature>
<evidence type="ECO:0000256" key="1">
    <source>
        <dbReference type="ARBA" id="ARBA00001974"/>
    </source>
</evidence>
<reference evidence="10 11" key="1">
    <citation type="journal article" date="2015" name="BMC Genomics">
        <title>Comparative genomics of Fructobacillus spp. and Leuconostoc spp. reveals niche-specific evolution of Fructobacillus spp.</title>
        <authorList>
            <person name="Endo A."/>
            <person name="Tanizawa Y."/>
            <person name="Tanaka N."/>
            <person name="Maeno S."/>
            <person name="Kumar H."/>
            <person name="Shiwa Y."/>
            <person name="Okada S."/>
            <person name="Yoshikawa H."/>
            <person name="Dicks L."/>
            <person name="Nakagawa J."/>
            <person name="Arita M."/>
        </authorList>
    </citation>
    <scope>NUCLEOTIDE SEQUENCE [LARGE SCALE GENOMIC DNA]</scope>
    <source>
        <strain evidence="10 11">DSM 15468</strain>
    </source>
</reference>
<dbReference type="GO" id="GO:0005829">
    <property type="term" value="C:cytosol"/>
    <property type="evidence" value="ECO:0007669"/>
    <property type="project" value="TreeGrafter"/>
</dbReference>
<evidence type="ECO:0000256" key="4">
    <source>
        <dbReference type="ARBA" id="ARBA00022630"/>
    </source>
</evidence>
<evidence type="ECO:0000256" key="6">
    <source>
        <dbReference type="ARBA" id="ARBA00023002"/>
    </source>
</evidence>
<evidence type="ECO:0000256" key="7">
    <source>
        <dbReference type="ARBA" id="ARBA00048628"/>
    </source>
</evidence>
<dbReference type="RefSeq" id="WP_059378466.1">
    <property type="nucleotide sequence ID" value="NZ_DF968066.1"/>
</dbReference>
<keyword evidence="4 8" id="KW-0285">Flavoprotein</keyword>
<evidence type="ECO:0000256" key="5">
    <source>
        <dbReference type="ARBA" id="ARBA00022827"/>
    </source>
</evidence>
<dbReference type="PANTHER" id="PTHR45754">
    <property type="entry name" value="METHYLENETETRAHYDROFOLATE REDUCTASE"/>
    <property type="match status" value="1"/>
</dbReference>
<dbReference type="AlphaFoldDB" id="A0A3F3GWI1"/>
<keyword evidence="6 8" id="KW-0560">Oxidoreductase</keyword>
<dbReference type="SUPFAM" id="SSF51730">
    <property type="entry name" value="FAD-linked oxidoreductase"/>
    <property type="match status" value="1"/>
</dbReference>
<dbReference type="UniPathway" id="UPA00193"/>
<name>A0A3F3GWI1_9LACO</name>
<dbReference type="OrthoDB" id="9812555at2"/>
<dbReference type="InterPro" id="IPR003171">
    <property type="entry name" value="Mehydrof_redctse-like"/>
</dbReference>
<dbReference type="EMBL" id="DF968066">
    <property type="protein sequence ID" value="GAP03124.1"/>
    <property type="molecule type" value="Genomic_DNA"/>
</dbReference>
<dbReference type="GO" id="GO:0009086">
    <property type="term" value="P:methionine biosynthetic process"/>
    <property type="evidence" value="ECO:0007669"/>
    <property type="project" value="TreeGrafter"/>
</dbReference>
<dbReference type="Gene3D" id="3.20.20.220">
    <property type="match status" value="1"/>
</dbReference>
<accession>A0A3F3GWI1</accession>
<gene>
    <name evidence="10" type="primary">metF</name>
    <name evidence="10" type="ORF">FPFC_041170</name>
</gene>
<dbReference type="GO" id="GO:0035999">
    <property type="term" value="P:tetrahydrofolate interconversion"/>
    <property type="evidence" value="ECO:0007669"/>
    <property type="project" value="UniProtKB-UniPathway"/>
</dbReference>
<dbReference type="STRING" id="220714.SAMN05660469_0829"/>
<protein>
    <recommendedName>
        <fullName evidence="8">Methylenetetrahydrofolate reductase</fullName>
    </recommendedName>
</protein>
<comment type="pathway">
    <text evidence="2 8">One-carbon metabolism; tetrahydrofolate interconversion.</text>
</comment>
<evidence type="ECO:0000313" key="11">
    <source>
        <dbReference type="Proteomes" id="UP000061227"/>
    </source>
</evidence>
<proteinExistence type="inferred from homology"/>
<dbReference type="Proteomes" id="UP000061227">
    <property type="component" value="Unassembled WGS sequence"/>
</dbReference>
<keyword evidence="5 8" id="KW-0274">FAD</keyword>
<comment type="catalytic activity">
    <reaction evidence="7">
        <text>(6S)-5-methyl-5,6,7,8-tetrahydrofolate + NAD(+) = (6R)-5,10-methylene-5,6,7,8-tetrahydrofolate + NADH + H(+)</text>
        <dbReference type="Rhea" id="RHEA:19821"/>
        <dbReference type="ChEBI" id="CHEBI:15378"/>
        <dbReference type="ChEBI" id="CHEBI:15636"/>
        <dbReference type="ChEBI" id="CHEBI:18608"/>
        <dbReference type="ChEBI" id="CHEBI:57540"/>
        <dbReference type="ChEBI" id="CHEBI:57945"/>
        <dbReference type="EC" id="1.5.1.54"/>
    </reaction>
    <physiologicalReaction direction="right-to-left" evidence="7">
        <dbReference type="Rhea" id="RHEA:19823"/>
    </physiologicalReaction>
</comment>
<evidence type="ECO:0000256" key="9">
    <source>
        <dbReference type="SAM" id="Coils"/>
    </source>
</evidence>
<dbReference type="Pfam" id="PF02219">
    <property type="entry name" value="MTHFR"/>
    <property type="match status" value="1"/>
</dbReference>
<evidence type="ECO:0000256" key="2">
    <source>
        <dbReference type="ARBA" id="ARBA00004777"/>
    </source>
</evidence>